<evidence type="ECO:0000313" key="3">
    <source>
        <dbReference type="Proteomes" id="UP001302349"/>
    </source>
</evidence>
<evidence type="ECO:0000313" key="2">
    <source>
        <dbReference type="EMBL" id="WOK09155.1"/>
    </source>
</evidence>
<accession>A0ABZ0IXQ7</accession>
<organism evidence="2 3">
    <name type="scientific">Imperialibacter roseus</name>
    <dbReference type="NCBI Taxonomy" id="1324217"/>
    <lineage>
        <taxon>Bacteria</taxon>
        <taxon>Pseudomonadati</taxon>
        <taxon>Bacteroidota</taxon>
        <taxon>Cytophagia</taxon>
        <taxon>Cytophagales</taxon>
        <taxon>Flammeovirgaceae</taxon>
        <taxon>Imperialibacter</taxon>
    </lineage>
</organism>
<dbReference type="EMBL" id="CP136051">
    <property type="protein sequence ID" value="WOK09155.1"/>
    <property type="molecule type" value="Genomic_DNA"/>
</dbReference>
<keyword evidence="1" id="KW-0812">Transmembrane</keyword>
<evidence type="ECO:0000256" key="1">
    <source>
        <dbReference type="SAM" id="Phobius"/>
    </source>
</evidence>
<dbReference type="RefSeq" id="WP_317491776.1">
    <property type="nucleotide sequence ID" value="NZ_CP136051.1"/>
</dbReference>
<gene>
    <name evidence="2" type="ORF">RT717_10960</name>
</gene>
<sequence length="204" mass="23124">MEKSVTERNEWLITLTMITGFTGAFLLQMFSAIFHPPDFSGEFPVYPENTVIIIQLSGAFLLIGLTVIAMKAEEEGQILAAAGFTAQAISFGISFMSLFEITDVASVEDYQGFYRITISSNFLYFPSLLLIASYAAFRKWIQVFGFIASIPLLISTILFLVGYRDYYTLEAISNTGYFLVSLTWVLWAFNVYMNYKQESKRNSR</sequence>
<proteinExistence type="predicted"/>
<reference evidence="2 3" key="1">
    <citation type="journal article" date="2023" name="Microbiol. Resour. Announc.">
        <title>Complete Genome Sequence of Imperialibacter roseus strain P4T.</title>
        <authorList>
            <person name="Tizabi D.R."/>
            <person name="Bachvaroff T."/>
            <person name="Hill R.T."/>
        </authorList>
    </citation>
    <scope>NUCLEOTIDE SEQUENCE [LARGE SCALE GENOMIC DNA]</scope>
    <source>
        <strain evidence="2 3">P4T</strain>
    </source>
</reference>
<protein>
    <recommendedName>
        <fullName evidence="4">DUF998 domain-containing protein</fullName>
    </recommendedName>
</protein>
<feature type="transmembrane region" description="Helical" evidence="1">
    <location>
        <begin position="12"/>
        <end position="30"/>
    </location>
</feature>
<feature type="transmembrane region" description="Helical" evidence="1">
    <location>
        <begin position="143"/>
        <end position="163"/>
    </location>
</feature>
<dbReference type="Proteomes" id="UP001302349">
    <property type="component" value="Chromosome"/>
</dbReference>
<evidence type="ECO:0008006" key="4">
    <source>
        <dbReference type="Google" id="ProtNLM"/>
    </source>
</evidence>
<keyword evidence="1" id="KW-1133">Transmembrane helix</keyword>
<feature type="transmembrane region" description="Helical" evidence="1">
    <location>
        <begin position="78"/>
        <end position="101"/>
    </location>
</feature>
<keyword evidence="3" id="KW-1185">Reference proteome</keyword>
<name>A0ABZ0IXQ7_9BACT</name>
<feature type="transmembrane region" description="Helical" evidence="1">
    <location>
        <begin position="113"/>
        <end position="136"/>
    </location>
</feature>
<feature type="transmembrane region" description="Helical" evidence="1">
    <location>
        <begin position="50"/>
        <end position="69"/>
    </location>
</feature>
<feature type="transmembrane region" description="Helical" evidence="1">
    <location>
        <begin position="175"/>
        <end position="195"/>
    </location>
</feature>
<keyword evidence="1" id="KW-0472">Membrane</keyword>